<evidence type="ECO:0000313" key="2">
    <source>
        <dbReference type="EMBL" id="KAK7006638.1"/>
    </source>
</evidence>
<sequence length="294" mass="31201">MSSPYYSLASPTLVPPVDYCSLLSLGNAQGRISHLAHVDFALTPEGEMYLSVSSHDTTSPAPTPTRDPTCKSASPSATGLARAPLLRCRRISASEWLDLLCPALDIHLHFHQPRNPHRRPTRATHLHLLSPHPRPPLHLHSTPITPPPSPPDHSPLAEGMRSHAITDVFVHSIHITAPTDEGPPSSAKTAVTAERSTAFSAPQGRVQASGEGGGVEWIGCGIVNANAWADASELELLAIDALDLVFGVDADANAQGPTVDVEVDALELAEPSPELQISVKMSVVGNSDCRGMQI</sequence>
<dbReference type="AlphaFoldDB" id="A0AAW0ABW2"/>
<keyword evidence="3" id="KW-1185">Reference proteome</keyword>
<organism evidence="2 3">
    <name type="scientific">Favolaschia claudopus</name>
    <dbReference type="NCBI Taxonomy" id="2862362"/>
    <lineage>
        <taxon>Eukaryota</taxon>
        <taxon>Fungi</taxon>
        <taxon>Dikarya</taxon>
        <taxon>Basidiomycota</taxon>
        <taxon>Agaricomycotina</taxon>
        <taxon>Agaricomycetes</taxon>
        <taxon>Agaricomycetidae</taxon>
        <taxon>Agaricales</taxon>
        <taxon>Marasmiineae</taxon>
        <taxon>Mycenaceae</taxon>
        <taxon>Favolaschia</taxon>
    </lineage>
</organism>
<feature type="region of interest" description="Disordered" evidence="1">
    <location>
        <begin position="52"/>
        <end position="77"/>
    </location>
</feature>
<name>A0AAW0ABW2_9AGAR</name>
<evidence type="ECO:0000313" key="3">
    <source>
        <dbReference type="Proteomes" id="UP001362999"/>
    </source>
</evidence>
<evidence type="ECO:0000256" key="1">
    <source>
        <dbReference type="SAM" id="MobiDB-lite"/>
    </source>
</evidence>
<dbReference type="EMBL" id="JAWWNJ010000075">
    <property type="protein sequence ID" value="KAK7006638.1"/>
    <property type="molecule type" value="Genomic_DNA"/>
</dbReference>
<proteinExistence type="predicted"/>
<accession>A0AAW0ABW2</accession>
<dbReference type="Proteomes" id="UP001362999">
    <property type="component" value="Unassembled WGS sequence"/>
</dbReference>
<comment type="caution">
    <text evidence="2">The sequence shown here is derived from an EMBL/GenBank/DDBJ whole genome shotgun (WGS) entry which is preliminary data.</text>
</comment>
<reference evidence="2 3" key="1">
    <citation type="journal article" date="2024" name="J Genomics">
        <title>Draft genome sequencing and assembly of Favolaschia claudopus CIRM-BRFM 2984 isolated from oak limbs.</title>
        <authorList>
            <person name="Navarro D."/>
            <person name="Drula E."/>
            <person name="Chaduli D."/>
            <person name="Cazenave R."/>
            <person name="Ahrendt S."/>
            <person name="Wang J."/>
            <person name="Lipzen A."/>
            <person name="Daum C."/>
            <person name="Barry K."/>
            <person name="Grigoriev I.V."/>
            <person name="Favel A."/>
            <person name="Rosso M.N."/>
            <person name="Martin F."/>
        </authorList>
    </citation>
    <scope>NUCLEOTIDE SEQUENCE [LARGE SCALE GENOMIC DNA]</scope>
    <source>
        <strain evidence="2 3">CIRM-BRFM 2984</strain>
    </source>
</reference>
<gene>
    <name evidence="2" type="ORF">R3P38DRAFT_2793742</name>
</gene>
<protein>
    <submittedName>
        <fullName evidence="2">Uncharacterized protein</fullName>
    </submittedName>
</protein>